<dbReference type="SUPFAM" id="SSF52151">
    <property type="entry name" value="FabD/lysophospholipase-like"/>
    <property type="match status" value="1"/>
</dbReference>
<protein>
    <submittedName>
        <fullName evidence="8">Beta-ketoacyl synthase</fullName>
    </submittedName>
</protein>
<keyword evidence="1" id="KW-0596">Phosphopantetheine</keyword>
<dbReference type="PANTHER" id="PTHR43775:SF37">
    <property type="entry name" value="SI:DKEY-61P9.11"/>
    <property type="match status" value="1"/>
</dbReference>
<dbReference type="InterPro" id="IPR016036">
    <property type="entry name" value="Malonyl_transacylase_ACP-bd"/>
</dbReference>
<dbReference type="GO" id="GO:0006633">
    <property type="term" value="P:fatty acid biosynthetic process"/>
    <property type="evidence" value="ECO:0007669"/>
    <property type="project" value="TreeGrafter"/>
</dbReference>
<dbReference type="InterPro" id="IPR049551">
    <property type="entry name" value="PKS_DH_C"/>
</dbReference>
<dbReference type="SMART" id="SM00823">
    <property type="entry name" value="PKS_PP"/>
    <property type="match status" value="1"/>
</dbReference>
<feature type="active site" description="Proton acceptor; for dehydratase activity" evidence="5">
    <location>
        <position position="507"/>
    </location>
</feature>
<dbReference type="InterPro" id="IPR036291">
    <property type="entry name" value="NAD(P)-bd_dom_sf"/>
</dbReference>
<dbReference type="InterPro" id="IPR001227">
    <property type="entry name" value="Ac_transferase_dom_sf"/>
</dbReference>
<evidence type="ECO:0000256" key="4">
    <source>
        <dbReference type="ARBA" id="ARBA00023268"/>
    </source>
</evidence>
<dbReference type="SUPFAM" id="SSF47336">
    <property type="entry name" value="ACP-like"/>
    <property type="match status" value="1"/>
</dbReference>
<feature type="domain" description="PKS/mFAS DH" evidence="7">
    <location>
        <begin position="475"/>
        <end position="762"/>
    </location>
</feature>
<dbReference type="Gene3D" id="3.30.70.3290">
    <property type="match status" value="1"/>
</dbReference>
<dbReference type="SMART" id="SM01294">
    <property type="entry name" value="PKS_PP_betabranch"/>
    <property type="match status" value="1"/>
</dbReference>
<dbReference type="FunFam" id="3.40.366.10:FF:000002">
    <property type="entry name" value="Probable polyketide synthase 2"/>
    <property type="match status" value="1"/>
</dbReference>
<evidence type="ECO:0000256" key="2">
    <source>
        <dbReference type="ARBA" id="ARBA00022553"/>
    </source>
</evidence>
<dbReference type="SUPFAM" id="SSF51735">
    <property type="entry name" value="NAD(P)-binding Rossmann-fold domains"/>
    <property type="match status" value="2"/>
</dbReference>
<dbReference type="SMART" id="SM00827">
    <property type="entry name" value="PKS_AT"/>
    <property type="match status" value="1"/>
</dbReference>
<feature type="domain" description="Carrier" evidence="6">
    <location>
        <begin position="1675"/>
        <end position="1750"/>
    </location>
</feature>
<dbReference type="Pfam" id="PF14765">
    <property type="entry name" value="PS-DH"/>
    <property type="match status" value="1"/>
</dbReference>
<dbReference type="InterPro" id="IPR049900">
    <property type="entry name" value="PKS_mFAS_DH"/>
</dbReference>
<dbReference type="InterPro" id="IPR013217">
    <property type="entry name" value="Methyltransf_12"/>
</dbReference>
<reference evidence="8" key="1">
    <citation type="submission" date="2019-10" db="EMBL/GenBank/DDBJ databases">
        <title>Draft genome sequece of Microseira wollei NIES-4236.</title>
        <authorList>
            <person name="Yamaguchi H."/>
            <person name="Suzuki S."/>
            <person name="Kawachi M."/>
        </authorList>
    </citation>
    <scope>NUCLEOTIDE SEQUENCE</scope>
    <source>
        <strain evidence="8">NIES-4236</strain>
    </source>
</reference>
<dbReference type="InterPro" id="IPR050091">
    <property type="entry name" value="PKS_NRPS_Biosynth_Enz"/>
</dbReference>
<dbReference type="Pfam" id="PF21089">
    <property type="entry name" value="PKS_DH_N"/>
    <property type="match status" value="1"/>
</dbReference>
<dbReference type="InterPro" id="IPR020807">
    <property type="entry name" value="PKS_DH"/>
</dbReference>
<keyword evidence="2" id="KW-0597">Phosphoprotein</keyword>
<dbReference type="CDD" id="cd02440">
    <property type="entry name" value="AdoMet_MTases"/>
    <property type="match status" value="1"/>
</dbReference>
<dbReference type="Gene3D" id="3.40.50.720">
    <property type="entry name" value="NAD(P)-binding Rossmann-like Domain"/>
    <property type="match status" value="1"/>
</dbReference>
<evidence type="ECO:0000313" key="9">
    <source>
        <dbReference type="Proteomes" id="UP001050975"/>
    </source>
</evidence>
<dbReference type="InterPro" id="IPR029063">
    <property type="entry name" value="SAM-dependent_MTases_sf"/>
</dbReference>
<dbReference type="InterPro" id="IPR013968">
    <property type="entry name" value="PKS_KR"/>
</dbReference>
<dbReference type="Gene3D" id="3.10.129.10">
    <property type="entry name" value="Hotdog Thioesterase"/>
    <property type="match status" value="1"/>
</dbReference>
<dbReference type="PROSITE" id="PS52019">
    <property type="entry name" value="PKS_MFAS_DH"/>
    <property type="match status" value="1"/>
</dbReference>
<dbReference type="SMART" id="SM00822">
    <property type="entry name" value="PKS_KR"/>
    <property type="match status" value="1"/>
</dbReference>
<dbReference type="SUPFAM" id="SSF53335">
    <property type="entry name" value="S-adenosyl-L-methionine-dependent methyltransferases"/>
    <property type="match status" value="1"/>
</dbReference>
<dbReference type="EMBL" id="BLAY01000078">
    <property type="protein sequence ID" value="GET39921.1"/>
    <property type="molecule type" value="Genomic_DNA"/>
</dbReference>
<dbReference type="Gene3D" id="1.10.1200.10">
    <property type="entry name" value="ACP-like"/>
    <property type="match status" value="1"/>
</dbReference>
<dbReference type="Gene3D" id="3.10.129.120">
    <property type="match status" value="1"/>
</dbReference>
<dbReference type="Gene3D" id="3.40.50.150">
    <property type="entry name" value="Vaccinia Virus protein VP39"/>
    <property type="match status" value="1"/>
</dbReference>
<keyword evidence="9" id="KW-1185">Reference proteome</keyword>
<dbReference type="Proteomes" id="UP001050975">
    <property type="component" value="Unassembled WGS sequence"/>
</dbReference>
<evidence type="ECO:0000313" key="8">
    <source>
        <dbReference type="EMBL" id="GET39921.1"/>
    </source>
</evidence>
<gene>
    <name evidence="8" type="ORF">MiSe_46930</name>
</gene>
<feature type="active site" description="Proton donor; for dehydratase activity" evidence="5">
    <location>
        <position position="679"/>
    </location>
</feature>
<dbReference type="InterPro" id="IPR020806">
    <property type="entry name" value="PKS_PP-bd"/>
</dbReference>
<dbReference type="Pfam" id="PF00698">
    <property type="entry name" value="Acyl_transf_1"/>
    <property type="match status" value="1"/>
</dbReference>
<keyword evidence="3" id="KW-0808">Transferase</keyword>
<organism evidence="8 9">
    <name type="scientific">Microseira wollei NIES-4236</name>
    <dbReference type="NCBI Taxonomy" id="2530354"/>
    <lineage>
        <taxon>Bacteria</taxon>
        <taxon>Bacillati</taxon>
        <taxon>Cyanobacteriota</taxon>
        <taxon>Cyanophyceae</taxon>
        <taxon>Oscillatoriophycideae</taxon>
        <taxon>Aerosakkonematales</taxon>
        <taxon>Aerosakkonemataceae</taxon>
        <taxon>Microseira</taxon>
    </lineage>
</organism>
<dbReference type="InterPro" id="IPR057326">
    <property type="entry name" value="KR_dom"/>
</dbReference>
<accession>A0AAV3XEK8</accession>
<dbReference type="InterPro" id="IPR009081">
    <property type="entry name" value="PP-bd_ACP"/>
</dbReference>
<dbReference type="InterPro" id="IPR036736">
    <property type="entry name" value="ACP-like_sf"/>
</dbReference>
<feature type="region of interest" description="N-terminal hotdog fold" evidence="5">
    <location>
        <begin position="475"/>
        <end position="604"/>
    </location>
</feature>
<dbReference type="Gene3D" id="3.40.366.10">
    <property type="entry name" value="Malonyl-Coenzyme A Acyl Carrier Protein, domain 2"/>
    <property type="match status" value="1"/>
</dbReference>
<dbReference type="PROSITE" id="PS50075">
    <property type="entry name" value="CARRIER"/>
    <property type="match status" value="1"/>
</dbReference>
<dbReference type="CDD" id="cd08955">
    <property type="entry name" value="KR_2_FAS_SDR_x"/>
    <property type="match status" value="1"/>
</dbReference>
<evidence type="ECO:0000256" key="1">
    <source>
        <dbReference type="ARBA" id="ARBA00022450"/>
    </source>
</evidence>
<comment type="caution">
    <text evidence="8">The sequence shown here is derived from an EMBL/GenBank/DDBJ whole genome shotgun (WGS) entry which is preliminary data.</text>
</comment>
<dbReference type="SMART" id="SM00826">
    <property type="entry name" value="PKS_DH"/>
    <property type="match status" value="1"/>
</dbReference>
<evidence type="ECO:0000256" key="5">
    <source>
        <dbReference type="PROSITE-ProRule" id="PRU01363"/>
    </source>
</evidence>
<evidence type="ECO:0000259" key="7">
    <source>
        <dbReference type="PROSITE" id="PS52019"/>
    </source>
</evidence>
<keyword evidence="4" id="KW-0511">Multifunctional enzyme</keyword>
<dbReference type="Pfam" id="PF08659">
    <property type="entry name" value="KR"/>
    <property type="match status" value="1"/>
</dbReference>
<dbReference type="InterPro" id="IPR014043">
    <property type="entry name" value="Acyl_transferase_dom"/>
</dbReference>
<sequence length="1786" mass="199300">MLEQAPISQPVTASVERPLHLLTLSAKTQSALEQLASRYQNYIQTHLDLPLADICYTANTGRAHFEQRLAVVAKSKEQLIEQLAAKATGQETTALLSNQTGKKLSKIAFLFTGQGSQYINMGRQLYDNQPIFRQTIEQCNEILRPELEHSLLEILYPEQAVEKIASSLLDQTAYTQPALFAFEYALYQVWKSWGITPDAVMGHSVGEYVAACVAGVFSLEDGLKLIAHRGRLMQQLPVGGEMVSLSATAAQVRQAIAPYDQTVALAAINGPESVVISGASAALATICQKLEAQGVKTKRLQVSHAFHSPLMTPMLADFEAIANQVTYNQPQIPLVSNVTGKIADESITTAQYWVHHVCQTVRFADSMETLHQLGYEVFLEIGPKPILLGMGRECLPESEGLWLPSLRPGVDSWQVMLSSLGQLYVAGVKVDWAVFDRDYLRTKVALPTYPFQRQRYWVENTPPQRQRQQNLTKLHPLIDKKLQLPLSKEILFESDFSTETLPFLIDHQVYNFVVVAGACHLSLLLGAAKLTFATEACLLENIVFPQSLVIPEDAVRPVQLVLSPQESGTSFQLISFDTATDSSTQVNQWLVHATGKISSSINSRLETISIPEIQARCPKQIAGGEFYQYFWQKQQIYWGPSFQWLDSIWCGEGEALAQMKCPALVNQLNEYQLHPGLMDSCLQLTSTLFSVDGTFLPFAIESFQFYQRPQTQQLWCHGWRRQSENSNDDELIADIKLFDASGQLIAQIKGLSGRKATPETLLQNLQEELKENYLENCLYEVQWRPQVRFTQEQLSPDYLPAIAEISQKLQPQYAQLIAQPQLELYEAAVSQLEALSIDYVLQALTAMGWKLQVGERFTTAAIAQQLGVVSQHERLLGRLLQMLVEVGVLEAKALEWQVIRQPENSVPQAKLNTLLTQYPIANAEFTLLGRCGSSLAQVLRGECDPLELIFPENDSTTAQLYENSPLTKAMNVLAQQTIVSLVEHLPTGRGVRILEIGAGTGGTTSYLLPHLSCEQTEYHFTDIGISFTKKAQEKFRDFPFVKYEVLDIEKDPLNQGFKQHQYDVIVAANVLHATQDLRSTLKHAKQLLAPQGILILLETTQRQRWVDLIFGLTPGWWRFSDLDWRPDYPLISAAQWHEVLQEIGFTSTVNLLPPQQTQSVLSRAMVMLAQVPPLEAESVQVEPKRWLLLADEHGMAQQLAAKLHSHSQVCTLVFAGEEYEQLEQQQFKINPGNPEHYQKLLQAINRDVLPLYGVVHCWSLDTVKAAQLTAGDLAAASLLGCGSTLHLIQALTKTDFSASPRLWLVTQGAVAVSNLEGVAQSSLWGMGRVIAREHPELNCVRIDLAPESGDDAVHALFEEIWLPSKEDEVAFCDQMRYVTRLARYNLTKDSIAKAGHKLESFREDSTYLITGGMGGLGLLVARWMVQKGARHLVLVGRSGVSLAASNQIKELEQAGAQVIVAQADVSEVEQITKVIREIEQYLPPLRGIIHSVGVLDDGVIQQQNWQRFTKVMAPKIQGAWHLHSLTQNQPLDFFVLFSSVASLLGNVGQSNHAAANAFLDALAHYRQAQGLTGLSINWGAWSQIGAFADRQLDRQAKMRGMETISPEQGLIALEQLLCQSSAQVGVISINWSQFLEKSASVVALFTNFLETSAKVVIKSEFREQLEIADTSERRELLQTHIRSVVAEVLGWHQSEPVDLQKEFFELGMDSLTSLDLKNRLQSNLGYSLPSNLAFKYPTVALLADYLNQEVFGLNFEQKSAENIQPGSNEQLQLANVKDSNWMEIEL</sequence>
<proteinExistence type="predicted"/>
<dbReference type="Pfam" id="PF22621">
    <property type="entry name" value="CurL-like_PKS_C"/>
    <property type="match status" value="1"/>
</dbReference>
<dbReference type="GO" id="GO:0004312">
    <property type="term" value="F:fatty acid synthase activity"/>
    <property type="evidence" value="ECO:0007669"/>
    <property type="project" value="TreeGrafter"/>
</dbReference>
<dbReference type="GO" id="GO:0031177">
    <property type="term" value="F:phosphopantetheine binding"/>
    <property type="evidence" value="ECO:0007669"/>
    <property type="project" value="InterPro"/>
</dbReference>
<evidence type="ECO:0000259" key="6">
    <source>
        <dbReference type="PROSITE" id="PS50075"/>
    </source>
</evidence>
<dbReference type="Pfam" id="PF00550">
    <property type="entry name" value="PP-binding"/>
    <property type="match status" value="1"/>
</dbReference>
<dbReference type="InterPro" id="IPR049552">
    <property type="entry name" value="PKS_DH_N"/>
</dbReference>
<dbReference type="SUPFAM" id="SSF55048">
    <property type="entry name" value="Probable ACP-binding domain of malonyl-CoA ACP transacylase"/>
    <property type="match status" value="1"/>
</dbReference>
<dbReference type="Pfam" id="PF21394">
    <property type="entry name" value="Beta-ketacyl_N"/>
    <property type="match status" value="1"/>
</dbReference>
<dbReference type="Pfam" id="PF08242">
    <property type="entry name" value="Methyltransf_12"/>
    <property type="match status" value="1"/>
</dbReference>
<dbReference type="InterPro" id="IPR016035">
    <property type="entry name" value="Acyl_Trfase/lysoPLipase"/>
</dbReference>
<feature type="region of interest" description="C-terminal hotdog fold" evidence="5">
    <location>
        <begin position="618"/>
        <end position="762"/>
    </location>
</feature>
<name>A0AAV3XEK8_9CYAN</name>
<dbReference type="PANTHER" id="PTHR43775">
    <property type="entry name" value="FATTY ACID SYNTHASE"/>
    <property type="match status" value="1"/>
</dbReference>
<dbReference type="InterPro" id="IPR049490">
    <property type="entry name" value="C883_1060-like_KR_N"/>
</dbReference>
<evidence type="ECO:0000256" key="3">
    <source>
        <dbReference type="ARBA" id="ARBA00022679"/>
    </source>
</evidence>